<feature type="chain" id="PRO_5022134709" evidence="1">
    <location>
        <begin position="23"/>
        <end position="155"/>
    </location>
</feature>
<evidence type="ECO:0000313" key="3">
    <source>
        <dbReference type="Proteomes" id="UP000321301"/>
    </source>
</evidence>
<name>A0A512CAS5_9BACT</name>
<evidence type="ECO:0000256" key="1">
    <source>
        <dbReference type="SAM" id="SignalP"/>
    </source>
</evidence>
<comment type="caution">
    <text evidence="2">The sequence shown here is derived from an EMBL/GenBank/DDBJ whole genome shotgun (WGS) entry which is preliminary data.</text>
</comment>
<dbReference type="PANTHER" id="PTHR34309:SF1">
    <property type="entry name" value="PROTEIN GLCG"/>
    <property type="match status" value="1"/>
</dbReference>
<dbReference type="AlphaFoldDB" id="A0A512CAS5"/>
<dbReference type="InterPro" id="IPR005624">
    <property type="entry name" value="PduO/GlcC-like"/>
</dbReference>
<dbReference type="InterPro" id="IPR038084">
    <property type="entry name" value="PduO/GlcC-like_sf"/>
</dbReference>
<dbReference type="Gene3D" id="3.30.450.150">
    <property type="entry name" value="Haem-degrading domain"/>
    <property type="match status" value="1"/>
</dbReference>
<dbReference type="RefSeq" id="WP_040417327.1">
    <property type="nucleotide sequence ID" value="NZ_BJYV01000006.1"/>
</dbReference>
<accession>A0A512CAS5</accession>
<reference evidence="2 3" key="1">
    <citation type="submission" date="2019-07" db="EMBL/GenBank/DDBJ databases">
        <title>Whole genome shotgun sequence of Cyclobacterium qasimii NBRC 106168.</title>
        <authorList>
            <person name="Hosoyama A."/>
            <person name="Uohara A."/>
            <person name="Ohji S."/>
            <person name="Ichikawa N."/>
        </authorList>
    </citation>
    <scope>NUCLEOTIDE SEQUENCE [LARGE SCALE GENOMIC DNA]</scope>
    <source>
        <strain evidence="2 3">NBRC 106168</strain>
    </source>
</reference>
<protein>
    <submittedName>
        <fullName evidence="2">GlcG protein</fullName>
    </submittedName>
</protein>
<dbReference type="PANTHER" id="PTHR34309">
    <property type="entry name" value="SLR1406 PROTEIN"/>
    <property type="match status" value="1"/>
</dbReference>
<feature type="signal peptide" evidence="1">
    <location>
        <begin position="1"/>
        <end position="22"/>
    </location>
</feature>
<gene>
    <name evidence="2" type="ORF">CQA01_18450</name>
</gene>
<dbReference type="EMBL" id="BJYV01000006">
    <property type="protein sequence ID" value="GEO21311.1"/>
    <property type="molecule type" value="Genomic_DNA"/>
</dbReference>
<proteinExistence type="predicted"/>
<evidence type="ECO:0000313" key="2">
    <source>
        <dbReference type="EMBL" id="GEO21311.1"/>
    </source>
</evidence>
<dbReference type="InterPro" id="IPR052517">
    <property type="entry name" value="GlcG_carb_metab_protein"/>
</dbReference>
<keyword evidence="1" id="KW-0732">Signal</keyword>
<organism evidence="2 3">
    <name type="scientific">Cyclobacterium qasimii</name>
    <dbReference type="NCBI Taxonomy" id="1350429"/>
    <lineage>
        <taxon>Bacteria</taxon>
        <taxon>Pseudomonadati</taxon>
        <taxon>Bacteroidota</taxon>
        <taxon>Cytophagia</taxon>
        <taxon>Cytophagales</taxon>
        <taxon>Cyclobacteriaceae</taxon>
        <taxon>Cyclobacterium</taxon>
    </lineage>
</organism>
<keyword evidence="3" id="KW-1185">Reference proteome</keyword>
<dbReference type="Proteomes" id="UP000321301">
    <property type="component" value="Unassembled WGS sequence"/>
</dbReference>
<sequence length="155" mass="16029">MQKLTLSILILLFTVVSYSASAQQTTRVLSLKDAQTIAVAAEAKAKANDWTVVISIVDAGGDLVLLKRMDGTQTGSIDVALEKSETAIKFKRSTKEFEDMVAEGRLNILSLPGVLAMEGGLPIISGDQVIGAIGVSGAAPPEDGIIAGAGVAAFK</sequence>
<dbReference type="Pfam" id="PF03928">
    <property type="entry name" value="HbpS-like"/>
    <property type="match status" value="1"/>
</dbReference>
<dbReference type="SUPFAM" id="SSF143744">
    <property type="entry name" value="GlcG-like"/>
    <property type="match status" value="1"/>
</dbReference>